<sequence length="64" mass="7389">MEGNVWSSDPHLDAMCSMVLKVRANYEEDFVPKEKLTKYFEPDSFDEKPPIIKALLTDEPTDVQ</sequence>
<organism evidence="1 2">
    <name type="scientific">Romanomermis culicivorax</name>
    <name type="common">Nematode worm</name>
    <dbReference type="NCBI Taxonomy" id="13658"/>
    <lineage>
        <taxon>Eukaryota</taxon>
        <taxon>Metazoa</taxon>
        <taxon>Ecdysozoa</taxon>
        <taxon>Nematoda</taxon>
        <taxon>Enoplea</taxon>
        <taxon>Dorylaimia</taxon>
        <taxon>Mermithida</taxon>
        <taxon>Mermithoidea</taxon>
        <taxon>Mermithidae</taxon>
        <taxon>Romanomermis</taxon>
    </lineage>
</organism>
<name>A0A915KC92_ROMCU</name>
<evidence type="ECO:0000313" key="1">
    <source>
        <dbReference type="Proteomes" id="UP000887565"/>
    </source>
</evidence>
<reference evidence="2" key="1">
    <citation type="submission" date="2022-11" db="UniProtKB">
        <authorList>
            <consortium name="WormBaseParasite"/>
        </authorList>
    </citation>
    <scope>IDENTIFICATION</scope>
</reference>
<accession>A0A915KC92</accession>
<proteinExistence type="predicted"/>
<protein>
    <submittedName>
        <fullName evidence="2">Uncharacterized protein</fullName>
    </submittedName>
</protein>
<dbReference type="AlphaFoldDB" id="A0A915KC92"/>
<keyword evidence="1" id="KW-1185">Reference proteome</keyword>
<evidence type="ECO:0000313" key="2">
    <source>
        <dbReference type="WBParaSite" id="nRc.2.0.1.t35985-RA"/>
    </source>
</evidence>
<dbReference type="Proteomes" id="UP000887565">
    <property type="component" value="Unplaced"/>
</dbReference>
<dbReference type="WBParaSite" id="nRc.2.0.1.t35985-RA">
    <property type="protein sequence ID" value="nRc.2.0.1.t35985-RA"/>
    <property type="gene ID" value="nRc.2.0.1.g35985"/>
</dbReference>